<evidence type="ECO:0000256" key="2">
    <source>
        <dbReference type="ARBA" id="ARBA00022598"/>
    </source>
</evidence>
<feature type="compositionally biased region" description="Low complexity" evidence="6">
    <location>
        <begin position="531"/>
        <end position="543"/>
    </location>
</feature>
<name>A0AAN9BS42_9CAEN</name>
<feature type="region of interest" description="Disordered" evidence="6">
    <location>
        <begin position="177"/>
        <end position="206"/>
    </location>
</feature>
<feature type="compositionally biased region" description="Acidic residues" evidence="6">
    <location>
        <begin position="497"/>
        <end position="529"/>
    </location>
</feature>
<feature type="compositionally biased region" description="Polar residues" evidence="6">
    <location>
        <begin position="544"/>
        <end position="564"/>
    </location>
</feature>
<dbReference type="GO" id="GO:0070740">
    <property type="term" value="F:tubulin-glutamic acid ligase activity"/>
    <property type="evidence" value="ECO:0007669"/>
    <property type="project" value="TreeGrafter"/>
</dbReference>
<feature type="region of interest" description="Disordered" evidence="6">
    <location>
        <begin position="468"/>
        <end position="567"/>
    </location>
</feature>
<dbReference type="Proteomes" id="UP001374579">
    <property type="component" value="Unassembled WGS sequence"/>
</dbReference>
<dbReference type="InterPro" id="IPR004344">
    <property type="entry name" value="TTL/TTLL_fam"/>
</dbReference>
<reference evidence="7 8" key="1">
    <citation type="submission" date="2024-02" db="EMBL/GenBank/DDBJ databases">
        <title>Chromosome-scale genome assembly of the rough periwinkle Littorina saxatilis.</title>
        <authorList>
            <person name="De Jode A."/>
            <person name="Faria R."/>
            <person name="Formenti G."/>
            <person name="Sims Y."/>
            <person name="Smith T.P."/>
            <person name="Tracey A."/>
            <person name="Wood J.M.D."/>
            <person name="Zagrodzka Z.B."/>
            <person name="Johannesson K."/>
            <person name="Butlin R.K."/>
            <person name="Leder E.H."/>
        </authorList>
    </citation>
    <scope>NUCLEOTIDE SEQUENCE [LARGE SCALE GENOMIC DNA]</scope>
    <source>
        <strain evidence="7">Snail1</strain>
        <tissue evidence="7">Muscle</tissue>
    </source>
</reference>
<feature type="compositionally biased region" description="Low complexity" evidence="6">
    <location>
        <begin position="963"/>
        <end position="974"/>
    </location>
</feature>
<feature type="region of interest" description="Disordered" evidence="6">
    <location>
        <begin position="66"/>
        <end position="106"/>
    </location>
</feature>
<dbReference type="GO" id="GO:0036064">
    <property type="term" value="C:ciliary basal body"/>
    <property type="evidence" value="ECO:0007669"/>
    <property type="project" value="TreeGrafter"/>
</dbReference>
<keyword evidence="3" id="KW-0493">Microtubule</keyword>
<keyword evidence="5" id="KW-0067">ATP-binding</keyword>
<keyword evidence="8" id="KW-1185">Reference proteome</keyword>
<dbReference type="SUPFAM" id="SSF56059">
    <property type="entry name" value="Glutathione synthetase ATP-binding domain-like"/>
    <property type="match status" value="1"/>
</dbReference>
<evidence type="ECO:0000256" key="4">
    <source>
        <dbReference type="ARBA" id="ARBA00022741"/>
    </source>
</evidence>
<evidence type="ECO:0000256" key="5">
    <source>
        <dbReference type="ARBA" id="ARBA00022840"/>
    </source>
</evidence>
<dbReference type="GO" id="GO:0005874">
    <property type="term" value="C:microtubule"/>
    <property type="evidence" value="ECO:0007669"/>
    <property type="project" value="UniProtKB-KW"/>
</dbReference>
<comment type="caution">
    <text evidence="7">The sequence shown here is derived from an EMBL/GenBank/DDBJ whole genome shotgun (WGS) entry which is preliminary data.</text>
</comment>
<dbReference type="PANTHER" id="PTHR12241">
    <property type="entry name" value="TUBULIN POLYGLUTAMYLASE"/>
    <property type="match status" value="1"/>
</dbReference>
<comment type="similarity">
    <text evidence="1">Belongs to the tubulin--tyrosine ligase family.</text>
</comment>
<dbReference type="Pfam" id="PF03133">
    <property type="entry name" value="TTL"/>
    <property type="match status" value="1"/>
</dbReference>
<gene>
    <name evidence="7" type="ORF">V1264_014348</name>
</gene>
<sequence>MNQYGEFERMRSTVEDLALKKQLPRRQTTDKPILKYDTSITKPIQLFNQGDAAGRYEGQARTGTVAGTPANAAAQNSSVARAPNHKQMRSGSGGSGTKGVDNPYSRPVSAQDVIEDVLQNHRHGWMVHHGGVHPASLSSKSSMLINHSELDSNARVAALQHNSFLRPQSGMFREVAPPKVSNKKVPRTGSGFGDGPDVGRQYAPEESQGYNYKVTAKSHITTEQSAKAALHQAFALASTTSATASHSALSGLPPRPKNMQNRENRPNAYDATCGYQGTSSLVRNPNYTPSRPYTDIHEPLANGANSVNIYSNTTVTSEQSMFSHKQPLMNYPAAKNGNAHNKSHIPASSKSANSSLKSPKSPLAKLVPNGRVEPIPRSPTGLGTMAGVEESGLPLHNLTACSLLNTKMGMLRKMPVTNTLTGTLYYKKSFREASKQVEKKQKALLLEQRPSGDGAPSKQIPQLAEEKSLKATEEADEEDDDDLSTPSGERLPGDGEASIDEFDDDDDDDGIDDLYNDIDDQDDEDESDDYTISSSMSQASTSTIHLRSASSRPSTTQSIQSNRVGTAGEEYSRSFIRPLTSSGETAVQPALRRSLFHAIPPTINFIIEGEKVEQLPWEIRKYLKWRMSPITPNIVKAALSRSNFRITKKNHDWLGCFGKHMKANAFKSLRDYQKLNHFPGSFQLGRKDRLWRNLSKLQVSFGKKEFGFFPQTYVLPQDIKQLKRTWEDSGSRQKWIIKPPASARGIGIKVIHKWNQIPRKRPIIVQKYLAKPLLIDGSKFDMRVYVYVSSYDPLRAYVYEDGLARFASCKYSSSMKALNNKFMHLTNYSINKRNADYQSNTDDTVCQGHKWSLKSLWNYLKRQGVNTQAVWDNIKDIVVKTLISSETAINSMVKSNVRSRYIVHELFGFDILLDEQLRPWILEVNISPSLHSNSQLDINVKGQMIRDMLNIAGFRVPDRNDIQHSAPHPSSSSQDLGARAPSSDYCMDKRLFTNSVAPDERAKHAYFCHKHQDEQVLQGILDTLTPDDVRILTESIDEDSRKGGFIRVFPTPSTKKYLHFFEQPRYYNLLLDQWVTRYNRQEQRGIGLLQSFCEEGVHVENPTDKARHQWCPPNSTAMLSARDKVTTSPTKKENFHGPPHKSAVLARLPKVRSGMSVAQSKTTISQATGTSSFSTLNSSPPLSRTFQPLDPSR</sequence>
<evidence type="ECO:0000313" key="8">
    <source>
        <dbReference type="Proteomes" id="UP001374579"/>
    </source>
</evidence>
<feature type="region of interest" description="Disordered" evidence="6">
    <location>
        <begin position="1155"/>
        <end position="1193"/>
    </location>
</feature>
<feature type="compositionally biased region" description="Polar residues" evidence="6">
    <location>
        <begin position="1156"/>
        <end position="1186"/>
    </location>
</feature>
<dbReference type="GO" id="GO:0005524">
    <property type="term" value="F:ATP binding"/>
    <property type="evidence" value="ECO:0007669"/>
    <property type="project" value="UniProtKB-KW"/>
</dbReference>
<dbReference type="PROSITE" id="PS51221">
    <property type="entry name" value="TTL"/>
    <property type="match status" value="1"/>
</dbReference>
<evidence type="ECO:0000313" key="7">
    <source>
        <dbReference type="EMBL" id="KAK7110488.1"/>
    </source>
</evidence>
<dbReference type="GO" id="GO:0000226">
    <property type="term" value="P:microtubule cytoskeleton organization"/>
    <property type="evidence" value="ECO:0007669"/>
    <property type="project" value="TreeGrafter"/>
</dbReference>
<organism evidence="7 8">
    <name type="scientific">Littorina saxatilis</name>
    <dbReference type="NCBI Taxonomy" id="31220"/>
    <lineage>
        <taxon>Eukaryota</taxon>
        <taxon>Metazoa</taxon>
        <taxon>Spiralia</taxon>
        <taxon>Lophotrochozoa</taxon>
        <taxon>Mollusca</taxon>
        <taxon>Gastropoda</taxon>
        <taxon>Caenogastropoda</taxon>
        <taxon>Littorinimorpha</taxon>
        <taxon>Littorinoidea</taxon>
        <taxon>Littorinidae</taxon>
        <taxon>Littorina</taxon>
    </lineage>
</organism>
<feature type="compositionally biased region" description="Low complexity" evidence="6">
    <location>
        <begin position="346"/>
        <end position="366"/>
    </location>
</feature>
<dbReference type="FunFam" id="3.30.470.20:FF:000009">
    <property type="entry name" value="tubulin polyglutamylase TTLL5 isoform X1"/>
    <property type="match status" value="1"/>
</dbReference>
<evidence type="ECO:0000256" key="1">
    <source>
        <dbReference type="ARBA" id="ARBA00006820"/>
    </source>
</evidence>
<feature type="region of interest" description="Disordered" evidence="6">
    <location>
        <begin position="329"/>
        <end position="378"/>
    </location>
</feature>
<accession>A0AAN9BS42</accession>
<dbReference type="GO" id="GO:0015631">
    <property type="term" value="F:tubulin binding"/>
    <property type="evidence" value="ECO:0007669"/>
    <property type="project" value="TreeGrafter"/>
</dbReference>
<evidence type="ECO:0008006" key="9">
    <source>
        <dbReference type="Google" id="ProtNLM"/>
    </source>
</evidence>
<dbReference type="EMBL" id="JBAMIC010000003">
    <property type="protein sequence ID" value="KAK7110488.1"/>
    <property type="molecule type" value="Genomic_DNA"/>
</dbReference>
<keyword evidence="4" id="KW-0547">Nucleotide-binding</keyword>
<protein>
    <recommendedName>
        <fullName evidence="9">Tubulin polyglutamylase TTLL4</fullName>
    </recommendedName>
</protein>
<evidence type="ECO:0000256" key="3">
    <source>
        <dbReference type="ARBA" id="ARBA00022701"/>
    </source>
</evidence>
<evidence type="ECO:0000256" key="6">
    <source>
        <dbReference type="SAM" id="MobiDB-lite"/>
    </source>
</evidence>
<dbReference type="Gene3D" id="3.30.470.20">
    <property type="entry name" value="ATP-grasp fold, B domain"/>
    <property type="match status" value="1"/>
</dbReference>
<feature type="region of interest" description="Disordered" evidence="6">
    <location>
        <begin position="960"/>
        <end position="980"/>
    </location>
</feature>
<dbReference type="AlphaFoldDB" id="A0AAN9BS42"/>
<proteinExistence type="inferred from homology"/>
<feature type="compositionally biased region" description="Acidic residues" evidence="6">
    <location>
        <begin position="474"/>
        <end position="483"/>
    </location>
</feature>
<keyword evidence="2" id="KW-0436">Ligase</keyword>
<dbReference type="PANTHER" id="PTHR12241:SF162">
    <property type="entry name" value="TUBULIN MONOGLUTAMYLASE TTLL4"/>
    <property type="match status" value="1"/>
</dbReference>
<feature type="region of interest" description="Disordered" evidence="6">
    <location>
        <begin position="245"/>
        <end position="265"/>
    </location>
</feature>